<feature type="repeat" description="ANK" evidence="3">
    <location>
        <begin position="180"/>
        <end position="212"/>
    </location>
</feature>
<evidence type="ECO:0000256" key="2">
    <source>
        <dbReference type="ARBA" id="ARBA00023043"/>
    </source>
</evidence>
<gene>
    <name evidence="4" type="ORF">Zmor_021153</name>
</gene>
<reference evidence="4" key="1">
    <citation type="journal article" date="2023" name="G3 (Bethesda)">
        <title>Whole genome assemblies of Zophobas morio and Tenebrio molitor.</title>
        <authorList>
            <person name="Kaur S."/>
            <person name="Stinson S.A."/>
            <person name="diCenzo G.C."/>
        </authorList>
    </citation>
    <scope>NUCLEOTIDE SEQUENCE</scope>
    <source>
        <strain evidence="4">QUZm001</strain>
    </source>
</reference>
<feature type="repeat" description="ANK" evidence="3">
    <location>
        <begin position="41"/>
        <end position="75"/>
    </location>
</feature>
<name>A0AA38I7Q7_9CUCU</name>
<evidence type="ECO:0000256" key="3">
    <source>
        <dbReference type="PROSITE-ProRule" id="PRU00023"/>
    </source>
</evidence>
<dbReference type="SUPFAM" id="SSF48403">
    <property type="entry name" value="Ankyrin repeat"/>
    <property type="match status" value="1"/>
</dbReference>
<dbReference type="SMART" id="SM00248">
    <property type="entry name" value="ANK"/>
    <property type="match status" value="5"/>
</dbReference>
<evidence type="ECO:0000256" key="1">
    <source>
        <dbReference type="ARBA" id="ARBA00022737"/>
    </source>
</evidence>
<keyword evidence="5" id="KW-1185">Reference proteome</keyword>
<comment type="caution">
    <text evidence="4">The sequence shown here is derived from an EMBL/GenBank/DDBJ whole genome shotgun (WGS) entry which is preliminary data.</text>
</comment>
<dbReference type="Gene3D" id="1.25.40.20">
    <property type="entry name" value="Ankyrin repeat-containing domain"/>
    <property type="match status" value="1"/>
</dbReference>
<dbReference type="PANTHER" id="PTHR24198:SF165">
    <property type="entry name" value="ANKYRIN REPEAT-CONTAINING PROTEIN-RELATED"/>
    <property type="match status" value="1"/>
</dbReference>
<feature type="repeat" description="ANK" evidence="3">
    <location>
        <begin position="147"/>
        <end position="179"/>
    </location>
</feature>
<dbReference type="EMBL" id="JALNTZ010000006">
    <property type="protein sequence ID" value="KAJ3649407.1"/>
    <property type="molecule type" value="Genomic_DNA"/>
</dbReference>
<dbReference type="AlphaFoldDB" id="A0AA38I7Q7"/>
<feature type="repeat" description="ANK" evidence="3">
    <location>
        <begin position="114"/>
        <end position="146"/>
    </location>
</feature>
<evidence type="ECO:0000313" key="4">
    <source>
        <dbReference type="EMBL" id="KAJ3649407.1"/>
    </source>
</evidence>
<evidence type="ECO:0000313" key="5">
    <source>
        <dbReference type="Proteomes" id="UP001168821"/>
    </source>
</evidence>
<keyword evidence="2 3" id="KW-0040">ANK repeat</keyword>
<dbReference type="PROSITE" id="PS50088">
    <property type="entry name" value="ANK_REPEAT"/>
    <property type="match status" value="4"/>
</dbReference>
<dbReference type="Pfam" id="PF12796">
    <property type="entry name" value="Ank_2"/>
    <property type="match status" value="2"/>
</dbReference>
<organism evidence="4 5">
    <name type="scientific">Zophobas morio</name>
    <dbReference type="NCBI Taxonomy" id="2755281"/>
    <lineage>
        <taxon>Eukaryota</taxon>
        <taxon>Metazoa</taxon>
        <taxon>Ecdysozoa</taxon>
        <taxon>Arthropoda</taxon>
        <taxon>Hexapoda</taxon>
        <taxon>Insecta</taxon>
        <taxon>Pterygota</taxon>
        <taxon>Neoptera</taxon>
        <taxon>Endopterygota</taxon>
        <taxon>Coleoptera</taxon>
        <taxon>Polyphaga</taxon>
        <taxon>Cucujiformia</taxon>
        <taxon>Tenebrionidae</taxon>
        <taxon>Zophobas</taxon>
    </lineage>
</organism>
<keyword evidence="1" id="KW-0677">Repeat</keyword>
<dbReference type="PANTHER" id="PTHR24198">
    <property type="entry name" value="ANKYRIN REPEAT AND PROTEIN KINASE DOMAIN-CONTAINING PROTEIN"/>
    <property type="match status" value="1"/>
</dbReference>
<dbReference type="Proteomes" id="UP001168821">
    <property type="component" value="Unassembled WGS sequence"/>
</dbReference>
<evidence type="ECO:0008006" key="6">
    <source>
        <dbReference type="Google" id="ProtNLM"/>
    </source>
</evidence>
<dbReference type="InterPro" id="IPR036770">
    <property type="entry name" value="Ankyrin_rpt-contain_sf"/>
</dbReference>
<protein>
    <recommendedName>
        <fullName evidence="6">Ankyrin repeat domain-containing protein</fullName>
    </recommendedName>
</protein>
<sequence>MFSTPMSELEKFFVEIGDGRCVEVEKVVKRINVNTATDPYTGLKPLAYTLQYSTNPIKVLEILIRNGVDLNQRNDEPPLIYCIRQNKFDLAKYLIHKGANACLPDKQDNGADFTIHTALITAVDTRNAEMIKFLVEKGASLKVTDQNGYTPFLKLIRLMDFPMVKYLVERGVDINQKSKDNQTALSISLSNQDFRMFDFLIKSGADLNLASKEIDEMVKKNKDLEIYMENLTTARSISVGEEKKKGTGTTKVATKEVNSHGTPVKLLHQFSRLETKFTGHEEAPEK</sequence>
<dbReference type="InterPro" id="IPR002110">
    <property type="entry name" value="Ankyrin_rpt"/>
</dbReference>
<accession>A0AA38I7Q7</accession>
<proteinExistence type="predicted"/>